<dbReference type="CDD" id="cd00590">
    <property type="entry name" value="RRM_SF"/>
    <property type="match status" value="1"/>
</dbReference>
<reference evidence="3" key="1">
    <citation type="journal article" date="2016" name="Nat. Genet.">
        <title>A high-quality carrot genome assembly provides new insights into carotenoid accumulation and asterid genome evolution.</title>
        <authorList>
            <person name="Iorizzo M."/>
            <person name="Ellison S."/>
            <person name="Senalik D."/>
            <person name="Zeng P."/>
            <person name="Satapoomin P."/>
            <person name="Huang J."/>
            <person name="Bowman M."/>
            <person name="Iovene M."/>
            <person name="Sanseverino W."/>
            <person name="Cavagnaro P."/>
            <person name="Yildiz M."/>
            <person name="Macko-Podgorni A."/>
            <person name="Moranska E."/>
            <person name="Grzebelus E."/>
            <person name="Grzebelus D."/>
            <person name="Ashrafi H."/>
            <person name="Zheng Z."/>
            <person name="Cheng S."/>
            <person name="Spooner D."/>
            <person name="Van Deynze A."/>
            <person name="Simon P."/>
        </authorList>
    </citation>
    <scope>NUCLEOTIDE SEQUENCE [LARGE SCALE GENOMIC DNA]</scope>
    <source>
        <tissue evidence="3">Leaf</tissue>
    </source>
</reference>
<dbReference type="InterPro" id="IPR000504">
    <property type="entry name" value="RRM_dom"/>
</dbReference>
<feature type="region of interest" description="Disordered" evidence="1">
    <location>
        <begin position="1"/>
        <end position="33"/>
    </location>
</feature>
<dbReference type="Proteomes" id="UP000077755">
    <property type="component" value="Chromosome 5"/>
</dbReference>
<name>A0A162A307_DAUCS</name>
<dbReference type="EMBL" id="CP093347">
    <property type="protein sequence ID" value="WOH00862.1"/>
    <property type="molecule type" value="Genomic_DNA"/>
</dbReference>
<gene>
    <name evidence="3" type="ORF">DCAR_017663</name>
    <name evidence="4" type="ORF">DCAR_0520238</name>
</gene>
<evidence type="ECO:0000256" key="1">
    <source>
        <dbReference type="SAM" id="MobiDB-lite"/>
    </source>
</evidence>
<accession>A0A162A307</accession>
<evidence type="ECO:0000259" key="2">
    <source>
        <dbReference type="SMART" id="SM00360"/>
    </source>
</evidence>
<feature type="compositionally biased region" description="Low complexity" evidence="1">
    <location>
        <begin position="524"/>
        <end position="533"/>
    </location>
</feature>
<keyword evidence="5" id="KW-1185">Reference proteome</keyword>
<dbReference type="GO" id="GO:0003723">
    <property type="term" value="F:RNA binding"/>
    <property type="evidence" value="ECO:0007669"/>
    <property type="project" value="InterPro"/>
</dbReference>
<dbReference type="Gramene" id="KZM94420">
    <property type="protein sequence ID" value="KZM94420"/>
    <property type="gene ID" value="DCAR_017663"/>
</dbReference>
<proteinExistence type="predicted"/>
<feature type="region of interest" description="Disordered" evidence="1">
    <location>
        <begin position="85"/>
        <end position="122"/>
    </location>
</feature>
<feature type="compositionally biased region" description="Polar residues" evidence="1">
    <location>
        <begin position="433"/>
        <end position="449"/>
    </location>
</feature>
<dbReference type="InterPro" id="IPR035979">
    <property type="entry name" value="RBD_domain_sf"/>
</dbReference>
<feature type="domain" description="RRM" evidence="2">
    <location>
        <begin position="128"/>
        <end position="200"/>
    </location>
</feature>
<evidence type="ECO:0000313" key="3">
    <source>
        <dbReference type="EMBL" id="KZM94420.1"/>
    </source>
</evidence>
<evidence type="ECO:0000313" key="4">
    <source>
        <dbReference type="EMBL" id="WOH00862.1"/>
    </source>
</evidence>
<reference evidence="4" key="2">
    <citation type="submission" date="2022-03" db="EMBL/GenBank/DDBJ databases">
        <title>Draft title - Genomic analysis of global carrot germplasm unveils the trajectory of domestication and the origin of high carotenoid orange carrot.</title>
        <authorList>
            <person name="Iorizzo M."/>
            <person name="Ellison S."/>
            <person name="Senalik D."/>
            <person name="Macko-Podgorni A."/>
            <person name="Grzebelus D."/>
            <person name="Bostan H."/>
            <person name="Rolling W."/>
            <person name="Curaba J."/>
            <person name="Simon P."/>
        </authorList>
    </citation>
    <scope>NUCLEOTIDE SEQUENCE</scope>
    <source>
        <tissue evidence="4">Leaf</tissue>
    </source>
</reference>
<feature type="region of interest" description="Disordered" evidence="1">
    <location>
        <begin position="494"/>
        <end position="533"/>
    </location>
</feature>
<dbReference type="SMART" id="SM00360">
    <property type="entry name" value="RRM"/>
    <property type="match status" value="1"/>
</dbReference>
<feature type="compositionally biased region" description="Basic and acidic residues" evidence="1">
    <location>
        <begin position="241"/>
        <end position="251"/>
    </location>
</feature>
<organism evidence="3">
    <name type="scientific">Daucus carota subsp. sativus</name>
    <name type="common">Carrot</name>
    <dbReference type="NCBI Taxonomy" id="79200"/>
    <lineage>
        <taxon>Eukaryota</taxon>
        <taxon>Viridiplantae</taxon>
        <taxon>Streptophyta</taxon>
        <taxon>Embryophyta</taxon>
        <taxon>Tracheophyta</taxon>
        <taxon>Spermatophyta</taxon>
        <taxon>Magnoliopsida</taxon>
        <taxon>eudicotyledons</taxon>
        <taxon>Gunneridae</taxon>
        <taxon>Pentapetalae</taxon>
        <taxon>asterids</taxon>
        <taxon>campanulids</taxon>
        <taxon>Apiales</taxon>
        <taxon>Apiaceae</taxon>
        <taxon>Apioideae</taxon>
        <taxon>Scandiceae</taxon>
        <taxon>Daucinae</taxon>
        <taxon>Daucus</taxon>
        <taxon>Daucus sect. Daucus</taxon>
    </lineage>
</organism>
<feature type="region of interest" description="Disordered" evidence="1">
    <location>
        <begin position="433"/>
        <end position="460"/>
    </location>
</feature>
<dbReference type="InterPro" id="IPR012677">
    <property type="entry name" value="Nucleotide-bd_a/b_plait_sf"/>
</dbReference>
<protein>
    <recommendedName>
        <fullName evidence="2">RRM domain-containing protein</fullName>
    </recommendedName>
</protein>
<dbReference type="AlphaFoldDB" id="A0A162A307"/>
<evidence type="ECO:0000313" key="5">
    <source>
        <dbReference type="Proteomes" id="UP000077755"/>
    </source>
</evidence>
<feature type="region of interest" description="Disordered" evidence="1">
    <location>
        <begin position="241"/>
        <end position="261"/>
    </location>
</feature>
<dbReference type="Gene3D" id="3.30.70.330">
    <property type="match status" value="1"/>
</dbReference>
<dbReference type="SUPFAM" id="SSF54928">
    <property type="entry name" value="RNA-binding domain, RBD"/>
    <property type="match status" value="1"/>
</dbReference>
<dbReference type="EMBL" id="LNRQ01000005">
    <property type="protein sequence ID" value="KZM94420.1"/>
    <property type="molecule type" value="Genomic_DNA"/>
</dbReference>
<sequence length="622" mass="69341">MALNQIHYGSLKSGTSGKWKRHKASTRSPGAPARQLLLSQSQIARDFISGFQHLIEPSVFIDAMANDEKALSLALGQIHHKTLPETAAPNKSFRDTLLSNPVRQPPSPPKGAKPRLQIGENQPKGPISIFFTGFDESVRAASLWQMFKQAGATQDIILPKRRDKFGNRIGFIVAKNGGEAFKIISKLNGHCMGKSTLYLALAKNTNKSSPQVTHHRVSQPIAPHTRPKECASMNASICENNHRTDSQDKNPESPLIRPNKRITEDVYPSKANFANTTSGSTILPHDAALQEELECCVLLVTAKKETVSNVEMIVAGLGFREVIIRGLSSFKFMAYFTDVACLEELDLDFLHVGFMEVRKIREEDLIVPRQAWFGRTLDEDDFYVTPKLLIETAQLGNIEATKQVVLLGKRWQLQITETFGVGSELQQLTDKVPTQENDINDPLITSSQGKADFPPPSPSVVENFVVEESHNSDRASPNPSAEQVSPILDIHTAHWKPRDRDSSPSFPYSKSNDGEPVVDDDSDTGVSDTLSVSSPVLKELRNLKVQVRRGRPRKYKQPQVNKHFKVPRRKKMRGEGLQQVSHFFLNADYDEGEAIYETGIMMGLLPINSKEKSLDLIKENLR</sequence>